<evidence type="ECO:0000313" key="4">
    <source>
        <dbReference type="Proteomes" id="UP001523369"/>
    </source>
</evidence>
<accession>A0ABT1DG59</accession>
<comment type="caution">
    <text evidence="3">The sequence shown here is derived from an EMBL/GenBank/DDBJ whole genome shotgun (WGS) entry which is preliminary data.</text>
</comment>
<dbReference type="EMBL" id="JAMYJR010000003">
    <property type="protein sequence ID" value="MCO8269829.1"/>
    <property type="molecule type" value="Genomic_DNA"/>
</dbReference>
<dbReference type="Proteomes" id="UP001523369">
    <property type="component" value="Unassembled WGS sequence"/>
</dbReference>
<evidence type="ECO:0000256" key="1">
    <source>
        <dbReference type="SAM" id="SignalP"/>
    </source>
</evidence>
<feature type="domain" description="Flp pilus assembly protein RcpC/CpaB" evidence="2">
    <location>
        <begin position="120"/>
        <end position="240"/>
    </location>
</feature>
<name>A0ABT1DG59_9ACTN</name>
<evidence type="ECO:0000259" key="2">
    <source>
        <dbReference type="Pfam" id="PF16976"/>
    </source>
</evidence>
<proteinExistence type="predicted"/>
<feature type="chain" id="PRO_5045759448" evidence="1">
    <location>
        <begin position="22"/>
        <end position="269"/>
    </location>
</feature>
<evidence type="ECO:0000313" key="3">
    <source>
        <dbReference type="EMBL" id="MCO8269829.1"/>
    </source>
</evidence>
<reference evidence="3 4" key="1">
    <citation type="submission" date="2022-06" db="EMBL/GenBank/DDBJ databases">
        <title>New Species of the Genus Actinoplanes, ActinopZanes ferrugineus.</title>
        <authorList>
            <person name="Ding P."/>
        </authorList>
    </citation>
    <scope>NUCLEOTIDE SEQUENCE [LARGE SCALE GENOMIC DNA]</scope>
    <source>
        <strain evidence="3 4">TRM88003</strain>
    </source>
</reference>
<sequence length="269" mass="27901">MSRRVVLLGVAAMLAILSAVAVVAYASGADRRAVEGKKGVWVLLATDKIPSGTTIAQIRSRRLVRQVLMPAETVPSGALTKLDTSLDAKKLNAALNPDQMLLNGQFDVNLSPKGPAPTFSVPRGKIAISVELNVGRQVAGNVKKGDPVAIYGTQTIKGSENNLTDSYVVIERAIVITAGESPPDGQMSLLLTPSASGSAAATPSPVYSQETLKRYVVTVAVTPIQAEKLITAYNGATLHLGVLGPGVRLTPEAPPFTAEPTATQTGAVG</sequence>
<feature type="signal peptide" evidence="1">
    <location>
        <begin position="1"/>
        <end position="21"/>
    </location>
</feature>
<keyword evidence="4" id="KW-1185">Reference proteome</keyword>
<dbReference type="InterPro" id="IPR031571">
    <property type="entry name" value="RcpC_dom"/>
</dbReference>
<dbReference type="Pfam" id="PF16976">
    <property type="entry name" value="RcpC"/>
    <property type="match status" value="1"/>
</dbReference>
<organism evidence="3 4">
    <name type="scientific">Paractinoplanes aksuensis</name>
    <dbReference type="NCBI Taxonomy" id="2939490"/>
    <lineage>
        <taxon>Bacteria</taxon>
        <taxon>Bacillati</taxon>
        <taxon>Actinomycetota</taxon>
        <taxon>Actinomycetes</taxon>
        <taxon>Micromonosporales</taxon>
        <taxon>Micromonosporaceae</taxon>
        <taxon>Paractinoplanes</taxon>
    </lineage>
</organism>
<dbReference type="RefSeq" id="WP_253235971.1">
    <property type="nucleotide sequence ID" value="NZ_JAMYJR010000003.1"/>
</dbReference>
<protein>
    <submittedName>
        <fullName evidence="3">RcpC/CpaB family pilus assembly protein</fullName>
    </submittedName>
</protein>
<keyword evidence="1" id="KW-0732">Signal</keyword>
<gene>
    <name evidence="3" type="ORF">M1L60_04390</name>
</gene>